<organism evidence="8 9">
    <name type="scientific">Porphyromonas cangingivalis</name>
    <dbReference type="NCBI Taxonomy" id="36874"/>
    <lineage>
        <taxon>Bacteria</taxon>
        <taxon>Pseudomonadati</taxon>
        <taxon>Bacteroidota</taxon>
        <taxon>Bacteroidia</taxon>
        <taxon>Bacteroidales</taxon>
        <taxon>Porphyromonadaceae</taxon>
        <taxon>Porphyromonas</taxon>
    </lineage>
</organism>
<dbReference type="Gene3D" id="3.40.50.2300">
    <property type="match status" value="1"/>
</dbReference>
<dbReference type="InterPro" id="IPR001789">
    <property type="entry name" value="Sig_transdc_resp-reg_receiver"/>
</dbReference>
<evidence type="ECO:0000256" key="2">
    <source>
        <dbReference type="ARBA" id="ARBA00023012"/>
    </source>
</evidence>
<dbReference type="InterPro" id="IPR036388">
    <property type="entry name" value="WH-like_DNA-bd_sf"/>
</dbReference>
<proteinExistence type="predicted"/>
<keyword evidence="3 5" id="KW-0238">DNA-binding</keyword>
<dbReference type="PANTHER" id="PTHR48111:SF40">
    <property type="entry name" value="PHOSPHATE REGULON TRANSCRIPTIONAL REGULATORY PROTEIN PHOB"/>
    <property type="match status" value="1"/>
</dbReference>
<dbReference type="GO" id="GO:0006355">
    <property type="term" value="P:regulation of DNA-templated transcription"/>
    <property type="evidence" value="ECO:0007669"/>
    <property type="project" value="InterPro"/>
</dbReference>
<evidence type="ECO:0000313" key="8">
    <source>
        <dbReference type="EMBL" id="KGN79390.1"/>
    </source>
</evidence>
<evidence type="ECO:0000259" key="7">
    <source>
        <dbReference type="PROSITE" id="PS51755"/>
    </source>
</evidence>
<evidence type="ECO:0000256" key="1">
    <source>
        <dbReference type="ARBA" id="ARBA00022553"/>
    </source>
</evidence>
<dbReference type="PROSITE" id="PS50110">
    <property type="entry name" value="RESPONSE_REGULATORY"/>
    <property type="match status" value="1"/>
</dbReference>
<evidence type="ECO:0000259" key="6">
    <source>
        <dbReference type="PROSITE" id="PS50110"/>
    </source>
</evidence>
<feature type="DNA-binding region" description="OmpR/PhoB-type" evidence="5">
    <location>
        <begin position="132"/>
        <end position="228"/>
    </location>
</feature>
<keyword evidence="2" id="KW-0902">Two-component regulatory system</keyword>
<dbReference type="GO" id="GO:0000976">
    <property type="term" value="F:transcription cis-regulatory region binding"/>
    <property type="evidence" value="ECO:0007669"/>
    <property type="project" value="TreeGrafter"/>
</dbReference>
<feature type="modified residue" description="4-aspartylphosphate" evidence="4">
    <location>
        <position position="52"/>
    </location>
</feature>
<evidence type="ECO:0000313" key="9">
    <source>
        <dbReference type="Proteomes" id="UP000030125"/>
    </source>
</evidence>
<dbReference type="Gene3D" id="1.10.10.10">
    <property type="entry name" value="Winged helix-like DNA-binding domain superfamily/Winged helix DNA-binding domain"/>
    <property type="match status" value="1"/>
</dbReference>
<gene>
    <name evidence="8" type="ORF">HQ35_07410</name>
</gene>
<dbReference type="EMBL" id="JQJD01000050">
    <property type="protein sequence ID" value="KGN79390.1"/>
    <property type="molecule type" value="Genomic_DNA"/>
</dbReference>
<name>A0A0A2EPK1_PORCN</name>
<dbReference type="GO" id="GO:0005829">
    <property type="term" value="C:cytosol"/>
    <property type="evidence" value="ECO:0007669"/>
    <property type="project" value="TreeGrafter"/>
</dbReference>
<sequence length="231" mass="26129">MEHSILIVDDDPNISEILEFNLKNEGYHVVCKPSAEEALKVINEVFDLILLDVMMGGISGYKMAEQIRREGILTPIIFITARDTENDLLTGFSVGGDDYISKPFSVKEVIARAKAIIKRSQNTPQQRKGVETNKLTFGPLSIDIEAKELILQDEKIALTKTELEILTLLASHPGRVFSREDIIDRVWMESTYVTERTVDVHITRLRKKLGIYSGVITNKVGYGYRFNTEIL</sequence>
<dbReference type="AlphaFoldDB" id="A0A0A2EPK1"/>
<dbReference type="InterPro" id="IPR011006">
    <property type="entry name" value="CheY-like_superfamily"/>
</dbReference>
<dbReference type="GO" id="GO:0032993">
    <property type="term" value="C:protein-DNA complex"/>
    <property type="evidence" value="ECO:0007669"/>
    <property type="project" value="TreeGrafter"/>
</dbReference>
<protein>
    <submittedName>
        <fullName evidence="8">Chemotaxis protein CheY</fullName>
    </submittedName>
</protein>
<dbReference type="InterPro" id="IPR001867">
    <property type="entry name" value="OmpR/PhoB-type_DNA-bd"/>
</dbReference>
<dbReference type="STRING" id="36874.HQ34_02125"/>
<comment type="caution">
    <text evidence="8">The sequence shown here is derived from an EMBL/GenBank/DDBJ whole genome shotgun (WGS) entry which is preliminary data.</text>
</comment>
<dbReference type="SMART" id="SM00448">
    <property type="entry name" value="REC"/>
    <property type="match status" value="1"/>
</dbReference>
<dbReference type="eggNOG" id="COG0745">
    <property type="taxonomic scope" value="Bacteria"/>
</dbReference>
<dbReference type="Proteomes" id="UP000030125">
    <property type="component" value="Unassembled WGS sequence"/>
</dbReference>
<dbReference type="PROSITE" id="PS51755">
    <property type="entry name" value="OMPR_PHOB"/>
    <property type="match status" value="1"/>
</dbReference>
<evidence type="ECO:0000256" key="5">
    <source>
        <dbReference type="PROSITE-ProRule" id="PRU01091"/>
    </source>
</evidence>
<dbReference type="Pfam" id="PF00486">
    <property type="entry name" value="Trans_reg_C"/>
    <property type="match status" value="1"/>
</dbReference>
<dbReference type="CDD" id="cd00383">
    <property type="entry name" value="trans_reg_C"/>
    <property type="match status" value="1"/>
</dbReference>
<evidence type="ECO:0000256" key="4">
    <source>
        <dbReference type="PROSITE-ProRule" id="PRU00169"/>
    </source>
</evidence>
<keyword evidence="1 4" id="KW-0597">Phosphoprotein</keyword>
<dbReference type="SUPFAM" id="SSF52172">
    <property type="entry name" value="CheY-like"/>
    <property type="match status" value="1"/>
</dbReference>
<dbReference type="Gene3D" id="6.10.250.690">
    <property type="match status" value="1"/>
</dbReference>
<feature type="domain" description="Response regulatory" evidence="6">
    <location>
        <begin position="4"/>
        <end position="117"/>
    </location>
</feature>
<dbReference type="GO" id="GO:0000156">
    <property type="term" value="F:phosphorelay response regulator activity"/>
    <property type="evidence" value="ECO:0007669"/>
    <property type="project" value="TreeGrafter"/>
</dbReference>
<keyword evidence="9" id="KW-1185">Reference proteome</keyword>
<reference evidence="8 9" key="1">
    <citation type="submission" date="2014-08" db="EMBL/GenBank/DDBJ databases">
        <title>Porphyromonas cangingivalis strain:COT-109_OH1386 Genome sequencing.</title>
        <authorList>
            <person name="Wallis C."/>
            <person name="Deusch O."/>
            <person name="O'Flynn C."/>
            <person name="Davis I."/>
            <person name="Jospin G."/>
            <person name="Darling A.E."/>
            <person name="Coil D.A."/>
            <person name="Alexiev A."/>
            <person name="Horsfall A."/>
            <person name="Kirkwood N."/>
            <person name="Harris S."/>
            <person name="Eisen J.A."/>
        </authorList>
    </citation>
    <scope>NUCLEOTIDE SEQUENCE [LARGE SCALE GENOMIC DNA]</scope>
    <source>
        <strain evidence="9">COT-109 OH1386</strain>
    </source>
</reference>
<feature type="domain" description="OmpR/PhoB-type" evidence="7">
    <location>
        <begin position="132"/>
        <end position="228"/>
    </location>
</feature>
<dbReference type="InterPro" id="IPR039420">
    <property type="entry name" value="WalR-like"/>
</dbReference>
<dbReference type="CDD" id="cd17574">
    <property type="entry name" value="REC_OmpR"/>
    <property type="match status" value="1"/>
</dbReference>
<dbReference type="SMART" id="SM00862">
    <property type="entry name" value="Trans_reg_C"/>
    <property type="match status" value="1"/>
</dbReference>
<evidence type="ECO:0000256" key="3">
    <source>
        <dbReference type="ARBA" id="ARBA00023125"/>
    </source>
</evidence>
<dbReference type="PANTHER" id="PTHR48111">
    <property type="entry name" value="REGULATOR OF RPOS"/>
    <property type="match status" value="1"/>
</dbReference>
<dbReference type="OrthoDB" id="9790442at2"/>
<dbReference type="RefSeq" id="WP_036852178.1">
    <property type="nucleotide sequence ID" value="NZ_JQJD01000050.1"/>
</dbReference>
<dbReference type="Pfam" id="PF00072">
    <property type="entry name" value="Response_reg"/>
    <property type="match status" value="1"/>
</dbReference>
<accession>A0A0A2EPK1</accession>